<gene>
    <name evidence="7" type="ORF">LAZ67_5000442</name>
</gene>
<sequence>MFVHTLDFLVRSLMLSRPAFLINGCLNRALVEEDNVKPIETTLQELSLKKSVTLNRALDELKRHQMLLKQGVVIQKDMTPLKRSQLAALKHPSRAKKKIVSPNPNRGHTSPDSGIEGNASPAFKVCHVPDDIECRSGYNNPLINAWLKATPPPPCDCEAKYSSLFTDFRQRMEQEHRDDKERSMRDLAERLRMDLEAERERQVGAAVEAARREQQVAVAKLEAELAAQHSAQLQALLDRHKTELSHTKKRQWCYNCEQEAIYHCCWNTSYCSVECQQQHWHKEHKRTCRRKR</sequence>
<dbReference type="InterPro" id="IPR047269">
    <property type="entry name" value="ZMY11"/>
</dbReference>
<dbReference type="SUPFAM" id="SSF144232">
    <property type="entry name" value="HIT/MYND zinc finger-like"/>
    <property type="match status" value="1"/>
</dbReference>
<reference evidence="7 8" key="1">
    <citation type="submission" date="2022-01" db="EMBL/GenBank/DDBJ databases">
        <title>A chromosomal length assembly of Cordylochernes scorpioides.</title>
        <authorList>
            <person name="Zeh D."/>
            <person name="Zeh J."/>
        </authorList>
    </citation>
    <scope>NUCLEOTIDE SEQUENCE [LARGE SCALE GENOMIC DNA]</scope>
    <source>
        <strain evidence="7">IN4F17</strain>
        <tissue evidence="7">Whole Body</tissue>
    </source>
</reference>
<evidence type="ECO:0000256" key="4">
    <source>
        <dbReference type="PROSITE-ProRule" id="PRU00134"/>
    </source>
</evidence>
<feature type="region of interest" description="Disordered" evidence="5">
    <location>
        <begin position="92"/>
        <end position="116"/>
    </location>
</feature>
<dbReference type="InterPro" id="IPR002893">
    <property type="entry name" value="Znf_MYND"/>
</dbReference>
<evidence type="ECO:0000313" key="8">
    <source>
        <dbReference type="Proteomes" id="UP001235939"/>
    </source>
</evidence>
<evidence type="ECO:0000259" key="6">
    <source>
        <dbReference type="PROSITE" id="PS50865"/>
    </source>
</evidence>
<keyword evidence="8" id="KW-1185">Reference proteome</keyword>
<keyword evidence="1" id="KW-0479">Metal-binding</keyword>
<name>A0ABY6KFQ0_9ARAC</name>
<evidence type="ECO:0000313" key="7">
    <source>
        <dbReference type="EMBL" id="UYV67388.1"/>
    </source>
</evidence>
<evidence type="ECO:0000256" key="1">
    <source>
        <dbReference type="ARBA" id="ARBA00022723"/>
    </source>
</evidence>
<dbReference type="Gene3D" id="6.10.140.2220">
    <property type="match status" value="1"/>
</dbReference>
<dbReference type="PROSITE" id="PS01360">
    <property type="entry name" value="ZF_MYND_1"/>
    <property type="match status" value="1"/>
</dbReference>
<dbReference type="Proteomes" id="UP001235939">
    <property type="component" value="Chromosome 05"/>
</dbReference>
<evidence type="ECO:0000256" key="3">
    <source>
        <dbReference type="ARBA" id="ARBA00022833"/>
    </source>
</evidence>
<evidence type="ECO:0000256" key="5">
    <source>
        <dbReference type="SAM" id="MobiDB-lite"/>
    </source>
</evidence>
<organism evidence="7 8">
    <name type="scientific">Cordylochernes scorpioides</name>
    <dbReference type="NCBI Taxonomy" id="51811"/>
    <lineage>
        <taxon>Eukaryota</taxon>
        <taxon>Metazoa</taxon>
        <taxon>Ecdysozoa</taxon>
        <taxon>Arthropoda</taxon>
        <taxon>Chelicerata</taxon>
        <taxon>Arachnida</taxon>
        <taxon>Pseudoscorpiones</taxon>
        <taxon>Cheliferoidea</taxon>
        <taxon>Chernetidae</taxon>
        <taxon>Cordylochernes</taxon>
    </lineage>
</organism>
<accession>A0ABY6KFQ0</accession>
<dbReference type="Pfam" id="PF24324">
    <property type="entry name" value="MYND_ZMYND11_ZMYD8"/>
    <property type="match status" value="1"/>
</dbReference>
<dbReference type="PANTHER" id="PTHR46379:SF1">
    <property type="entry name" value="ZINC FINGER MYND DOMAIN-CONTAINING PROTEIN 11"/>
    <property type="match status" value="1"/>
</dbReference>
<proteinExistence type="predicted"/>
<dbReference type="InterPro" id="IPR057053">
    <property type="entry name" value="MYND_ZMYND11_ZMYD8"/>
</dbReference>
<dbReference type="PANTHER" id="PTHR46379">
    <property type="entry name" value="ZINC FINGER MYND DOMAIN-CONTAINING"/>
    <property type="match status" value="1"/>
</dbReference>
<keyword evidence="3" id="KW-0862">Zinc</keyword>
<dbReference type="PROSITE" id="PS50865">
    <property type="entry name" value="ZF_MYND_2"/>
    <property type="match status" value="1"/>
</dbReference>
<dbReference type="SUPFAM" id="SSF69989">
    <property type="entry name" value="C-terminal domain of PLC-beta"/>
    <property type="match status" value="1"/>
</dbReference>
<keyword evidence="2 4" id="KW-0863">Zinc-finger</keyword>
<evidence type="ECO:0000256" key="2">
    <source>
        <dbReference type="ARBA" id="ARBA00022771"/>
    </source>
</evidence>
<dbReference type="Pfam" id="PF23461">
    <property type="entry name" value="ZMYND11_CC"/>
    <property type="match status" value="1"/>
</dbReference>
<protein>
    <submittedName>
        <fullName evidence="7">ZMYND11</fullName>
    </submittedName>
</protein>
<feature type="domain" description="MYND-type" evidence="6">
    <location>
        <begin position="253"/>
        <end position="288"/>
    </location>
</feature>
<feature type="compositionally biased region" description="Polar residues" evidence="5">
    <location>
        <begin position="102"/>
        <end position="112"/>
    </location>
</feature>
<dbReference type="EMBL" id="CP092867">
    <property type="protein sequence ID" value="UYV67388.1"/>
    <property type="molecule type" value="Genomic_DNA"/>
</dbReference>
<dbReference type="InterPro" id="IPR057054">
    <property type="entry name" value="ZMYND11_CC"/>
</dbReference>